<feature type="transmembrane region" description="Helical" evidence="1">
    <location>
        <begin position="89"/>
        <end position="107"/>
    </location>
</feature>
<feature type="transmembrane region" description="Helical" evidence="1">
    <location>
        <begin position="60"/>
        <end position="80"/>
    </location>
</feature>
<keyword evidence="1" id="KW-0472">Membrane</keyword>
<comment type="caution">
    <text evidence="2">The sequence shown here is derived from an EMBL/GenBank/DDBJ whole genome shotgun (WGS) entry which is preliminary data.</text>
</comment>
<evidence type="ECO:0000313" key="2">
    <source>
        <dbReference type="EMBL" id="TDT14970.1"/>
    </source>
</evidence>
<organism evidence="2 3">
    <name type="scientific">Ilumatobacter fluminis</name>
    <dbReference type="NCBI Taxonomy" id="467091"/>
    <lineage>
        <taxon>Bacteria</taxon>
        <taxon>Bacillati</taxon>
        <taxon>Actinomycetota</taxon>
        <taxon>Acidimicrobiia</taxon>
        <taxon>Acidimicrobiales</taxon>
        <taxon>Ilumatobacteraceae</taxon>
        <taxon>Ilumatobacter</taxon>
    </lineage>
</organism>
<keyword evidence="3" id="KW-1185">Reference proteome</keyword>
<sequence>MQRAVPFLVVGGALAVALGLLTSIGWVLSWLLGLGLTTFAVYGWDKARAKTGGWRVPETTLHVLALAGGVVGAWAGRAVFRHKTRKREFTVVLTIATVAWAAVLVVTTD</sequence>
<feature type="transmembrane region" description="Helical" evidence="1">
    <location>
        <begin position="7"/>
        <end position="40"/>
    </location>
</feature>
<evidence type="ECO:0000313" key="3">
    <source>
        <dbReference type="Proteomes" id="UP000294558"/>
    </source>
</evidence>
<proteinExistence type="predicted"/>
<dbReference type="AlphaFoldDB" id="A0A4R7HVV8"/>
<dbReference type="Pfam" id="PF06961">
    <property type="entry name" value="DUF1294"/>
    <property type="match status" value="1"/>
</dbReference>
<evidence type="ECO:0000256" key="1">
    <source>
        <dbReference type="SAM" id="Phobius"/>
    </source>
</evidence>
<keyword evidence="1" id="KW-1133">Transmembrane helix</keyword>
<dbReference type="InterPro" id="IPR010718">
    <property type="entry name" value="DUF1294"/>
</dbReference>
<reference evidence="2 3" key="1">
    <citation type="submission" date="2019-03" db="EMBL/GenBank/DDBJ databases">
        <title>Sequencing the genomes of 1000 actinobacteria strains.</title>
        <authorList>
            <person name="Klenk H.-P."/>
        </authorList>
    </citation>
    <scope>NUCLEOTIDE SEQUENCE [LARGE SCALE GENOMIC DNA]</scope>
    <source>
        <strain evidence="2 3">DSM 18936</strain>
    </source>
</reference>
<dbReference type="EMBL" id="SOAU01000001">
    <property type="protein sequence ID" value="TDT14970.1"/>
    <property type="molecule type" value="Genomic_DNA"/>
</dbReference>
<dbReference type="RefSeq" id="WP_133867468.1">
    <property type="nucleotide sequence ID" value="NZ_SOAU01000001.1"/>
</dbReference>
<name>A0A4R7HVV8_9ACTN</name>
<dbReference type="Proteomes" id="UP000294558">
    <property type="component" value="Unassembled WGS sequence"/>
</dbReference>
<gene>
    <name evidence="2" type="ORF">BDK89_0529</name>
</gene>
<protein>
    <submittedName>
        <fullName evidence="2">Uncharacterized membrane protein YsdA (DUF1294 family)</fullName>
    </submittedName>
</protein>
<accession>A0A4R7HVV8</accession>
<keyword evidence="1" id="KW-0812">Transmembrane</keyword>